<geneLocation type="plasmid" evidence="2">
    <name>9</name>
</geneLocation>
<evidence type="ECO:0000256" key="1">
    <source>
        <dbReference type="SAM" id="Phobius"/>
    </source>
</evidence>
<keyword evidence="1" id="KW-0472">Membrane</keyword>
<keyword evidence="2" id="KW-0614">Plasmid</keyword>
<keyword evidence="1" id="KW-0812">Transmembrane</keyword>
<keyword evidence="1" id="KW-1133">Transmembrane helix</keyword>
<proteinExistence type="predicted"/>
<reference evidence="2" key="1">
    <citation type="journal article" date="2009" name="Antimicrob. Agents Chemother.">
        <title>Genetic organization of transposase regions surrounding blaKPC carbapenemase genes on plasmids from Klebsiella strains isolated in a New York City hospital.</title>
        <authorList>
            <person name="Gootz T.D."/>
            <person name="Lescoe M.K."/>
            <person name="Dib-Hajj F."/>
            <person name="Dougherty B.A."/>
            <person name="He W."/>
            <person name="Della-Latta P."/>
            <person name="Huard R.C."/>
        </authorList>
    </citation>
    <scope>NUCLEOTIDE SEQUENCE</scope>
    <source>
        <strain evidence="2">9</strain>
        <plasmid evidence="2">9</plasmid>
    </source>
</reference>
<accession>B6UZ19</accession>
<sequence>MRPSETTPRQLLYRCYMTSTILENLPQIITSLAALITAVTGLIKVLRDKDK</sequence>
<dbReference type="AlphaFoldDB" id="B6UZ19"/>
<evidence type="ECO:0000313" key="2">
    <source>
        <dbReference type="EMBL" id="ACI63142.1"/>
    </source>
</evidence>
<name>B6UZ19_KLEPN</name>
<feature type="transmembrane region" description="Helical" evidence="1">
    <location>
        <begin position="28"/>
        <end position="46"/>
    </location>
</feature>
<protein>
    <submittedName>
        <fullName evidence="2">Uncharacterized protein</fullName>
    </submittedName>
</protein>
<dbReference type="EMBL" id="FJ223607">
    <property type="protein sequence ID" value="ACI63142.1"/>
    <property type="molecule type" value="Genomic_DNA"/>
</dbReference>
<organism evidence="2">
    <name type="scientific">Klebsiella pneumoniae</name>
    <dbReference type="NCBI Taxonomy" id="573"/>
    <lineage>
        <taxon>Bacteria</taxon>
        <taxon>Pseudomonadati</taxon>
        <taxon>Pseudomonadota</taxon>
        <taxon>Gammaproteobacteria</taxon>
        <taxon>Enterobacterales</taxon>
        <taxon>Enterobacteriaceae</taxon>
        <taxon>Klebsiella/Raoultella group</taxon>
        <taxon>Klebsiella</taxon>
        <taxon>Klebsiella pneumoniae complex</taxon>
    </lineage>
</organism>